<dbReference type="NCBIfam" id="TIGR01451">
    <property type="entry name" value="B_ant_repeat"/>
    <property type="match status" value="1"/>
</dbReference>
<dbReference type="Pfam" id="PF21722">
    <property type="entry name" value="Gly_rich_2"/>
    <property type="match status" value="1"/>
</dbReference>
<feature type="compositionally biased region" description="Gly residues" evidence="1">
    <location>
        <begin position="127"/>
        <end position="142"/>
    </location>
</feature>
<feature type="compositionally biased region" description="Gly residues" evidence="1">
    <location>
        <begin position="231"/>
        <end position="242"/>
    </location>
</feature>
<feature type="compositionally biased region" description="Low complexity" evidence="1">
    <location>
        <begin position="221"/>
        <end position="230"/>
    </location>
</feature>
<evidence type="ECO:0000256" key="1">
    <source>
        <dbReference type="SAM" id="MobiDB-lite"/>
    </source>
</evidence>
<sequence>MKKINLLFIVAVFFVGYGKFYSQATAGSQVFNYANGNSQTFTVPFGVNSITVEVWGAGGGGAGGNTSNGRAGGGGGAYTRYVVAPVVAGTSYTVNVGQGGSGTNNPGGTGGSSAFLSGSTVMVQASGGQGGNGNTAGTGGTAASGLPTAGSTRFGGGSGGVANTSGAGGGGGGSAGAGSAGGNGGNGASNNGAGGAGGTAGSTSTGFNPGAVGGIGGTRGTGAAATAGSGNVPGSGGGGRGSSNGNSTKSGGNGANGRVIVNYVITSIDLSVTKSVSNANPFASDVVTFTIVARNNNLTLAASNVVLTDVLPTGYTFISANQAGYNQSNGVWEIGNLPANSNATLTITAVVNPTGVYNNTATISSDTMPDNVPANNTATATVTVCKGGATAPQVKQ</sequence>
<protein>
    <submittedName>
        <fullName evidence="4">Putative repeat protein (TIGR01451 family)</fullName>
    </submittedName>
</protein>
<dbReference type="RefSeq" id="WP_166668184.1">
    <property type="nucleotide sequence ID" value="NZ_SOEO01000001.1"/>
</dbReference>
<dbReference type="InterPro" id="IPR001434">
    <property type="entry name" value="OmcB-like_DUF11"/>
</dbReference>
<feature type="region of interest" description="Disordered" evidence="1">
    <location>
        <begin position="220"/>
        <end position="253"/>
    </location>
</feature>
<feature type="domain" description="DUF11" evidence="2">
    <location>
        <begin position="269"/>
        <end position="382"/>
    </location>
</feature>
<dbReference type="Proteomes" id="UP000295313">
    <property type="component" value="Unassembled WGS sequence"/>
</dbReference>
<dbReference type="PRINTS" id="PR01228">
    <property type="entry name" value="EGGSHELL"/>
</dbReference>
<feature type="compositionally biased region" description="Low complexity" evidence="1">
    <location>
        <begin position="143"/>
        <end position="152"/>
    </location>
</feature>
<feature type="region of interest" description="Disordered" evidence="1">
    <location>
        <begin position="123"/>
        <end position="157"/>
    </location>
</feature>
<comment type="caution">
    <text evidence="4">The sequence shown here is derived from an EMBL/GenBank/DDBJ whole genome shotgun (WGS) entry which is preliminary data.</text>
</comment>
<evidence type="ECO:0000313" key="4">
    <source>
        <dbReference type="EMBL" id="TDX87169.1"/>
    </source>
</evidence>
<feature type="domain" description="Glycine-rich" evidence="3">
    <location>
        <begin position="37"/>
        <end position="263"/>
    </location>
</feature>
<name>A0A4R8IKH8_9FLAO</name>
<dbReference type="InterPro" id="IPR047589">
    <property type="entry name" value="DUF11_rpt"/>
</dbReference>
<dbReference type="InterPro" id="IPR049304">
    <property type="entry name" value="Gly_rich_dom"/>
</dbReference>
<proteinExistence type="predicted"/>
<keyword evidence="5" id="KW-1185">Reference proteome</keyword>
<dbReference type="Pfam" id="PF01345">
    <property type="entry name" value="DUF11"/>
    <property type="match status" value="1"/>
</dbReference>
<gene>
    <name evidence="4" type="ORF">B0I22_1351</name>
</gene>
<dbReference type="AlphaFoldDB" id="A0A4R8IKH8"/>
<reference evidence="4 5" key="1">
    <citation type="submission" date="2019-03" db="EMBL/GenBank/DDBJ databases">
        <title>Genomic Encyclopedia of Type Strains, Phase III (KMG-III): the genomes of soil and plant-associated and newly described type strains.</title>
        <authorList>
            <person name="Whitman W."/>
        </authorList>
    </citation>
    <scope>NUCLEOTIDE SEQUENCE [LARGE SCALE GENOMIC DNA]</scope>
    <source>
        <strain evidence="4 5">CGMCC 1.12802</strain>
    </source>
</reference>
<evidence type="ECO:0000259" key="2">
    <source>
        <dbReference type="Pfam" id="PF01345"/>
    </source>
</evidence>
<organism evidence="4 5">
    <name type="scientific">Epilithonimonas xixisoli</name>
    <dbReference type="NCBI Taxonomy" id="1476462"/>
    <lineage>
        <taxon>Bacteria</taxon>
        <taxon>Pseudomonadati</taxon>
        <taxon>Bacteroidota</taxon>
        <taxon>Flavobacteriia</taxon>
        <taxon>Flavobacteriales</taxon>
        <taxon>Weeksellaceae</taxon>
        <taxon>Chryseobacterium group</taxon>
        <taxon>Epilithonimonas</taxon>
    </lineage>
</organism>
<accession>A0A4R8IKH8</accession>
<evidence type="ECO:0000259" key="3">
    <source>
        <dbReference type="Pfam" id="PF21722"/>
    </source>
</evidence>
<evidence type="ECO:0000313" key="5">
    <source>
        <dbReference type="Proteomes" id="UP000295313"/>
    </source>
</evidence>
<dbReference type="EMBL" id="SOEO01000001">
    <property type="protein sequence ID" value="TDX87169.1"/>
    <property type="molecule type" value="Genomic_DNA"/>
</dbReference>